<reference evidence="3" key="1">
    <citation type="submission" date="2019-10" db="EMBL/GenBank/DDBJ databases">
        <title>Antimicrobial potential of Antarctic Bacteria.</title>
        <authorList>
            <person name="Benaud N."/>
            <person name="Edwards R.J."/>
            <person name="Ferrari B.C."/>
        </authorList>
    </citation>
    <scope>NUCLEOTIDE SEQUENCE [LARGE SCALE GENOMIC DNA]</scope>
    <source>
        <strain evidence="3">NBSH44</strain>
    </source>
</reference>
<evidence type="ECO:0000256" key="1">
    <source>
        <dbReference type="SAM" id="MobiDB-lite"/>
    </source>
</evidence>
<proteinExistence type="predicted"/>
<dbReference type="KEGG" id="sfiy:F0344_12725"/>
<organism evidence="2 3">
    <name type="scientific">Streptomyces finlayi</name>
    <dbReference type="NCBI Taxonomy" id="67296"/>
    <lineage>
        <taxon>Bacteria</taxon>
        <taxon>Bacillati</taxon>
        <taxon>Actinomycetota</taxon>
        <taxon>Actinomycetes</taxon>
        <taxon>Kitasatosporales</taxon>
        <taxon>Streptomycetaceae</taxon>
        <taxon>Streptomyces</taxon>
    </lineage>
</organism>
<protein>
    <recommendedName>
        <fullName evidence="4">AG2 protein</fullName>
    </recommendedName>
</protein>
<feature type="compositionally biased region" description="Basic and acidic residues" evidence="1">
    <location>
        <begin position="692"/>
        <end position="705"/>
    </location>
</feature>
<dbReference type="Proteomes" id="UP000515307">
    <property type="component" value="Chromosome"/>
</dbReference>
<dbReference type="RefSeq" id="WP_185298901.1">
    <property type="nucleotide sequence ID" value="NZ_CP045702.1"/>
</dbReference>
<dbReference type="EMBL" id="CP045702">
    <property type="protein sequence ID" value="QNE75369.1"/>
    <property type="molecule type" value="Genomic_DNA"/>
</dbReference>
<feature type="region of interest" description="Disordered" evidence="1">
    <location>
        <begin position="692"/>
        <end position="713"/>
    </location>
</feature>
<evidence type="ECO:0000313" key="2">
    <source>
        <dbReference type="EMBL" id="QNE75369.1"/>
    </source>
</evidence>
<sequence length="713" mass="75801">MPSYYEILHVKLAKLTSAADGWKEMATRLKKLEDLYEKDVQSVAKGDIWIGESASVAAPNFAITRGQYDAAQKEALAMESLLRDAHGQFTDLKAKVESAVADAVKAGMKVSDSGVASYDYSKVDAATANSVRHDPDLRNVEISYTSNIGAAVKAVNEFDQDVKTALLNASGADGTAPFGFNAKPVGDVEAVEAIALSEKVKSGEASDRELQHYRDVMRENAKDKHFSEAYLHALGAEDAVRIADRMHLAASDSGVSASDKKLYNSISESLANTVASGTKDPNSYAYKPFLDGLKGVGPDRIDKGVSVTSGYQAFVTLMKHGDGYGKEFLNDVGHDIIKNEDPDRRAHAFDATRPGLSVDPLDDLLGVMSKDPAAAEYFLDPKAEGNKNEHLDYLLTDRKWPYDDIIAPGGAIMDVPDPDKAAGLGAAIEAASTGHEPGGKPGEPGPHTDGQARVMHNAIRFLDEDAKGDEFPPDLENIRQPMARALTDYVADTHIILNGQESAYGGVGGKDSINGSDDKSHIAVGQASLVRVMRGIGEDAPSFSLLYETERAYAADQLATAPPYTGDRKHDSSAEWDHRSRDIGGAMGALNGIGADVYEDKEKDKAEWAEDTAAYSAAGANGLIGEIPVLGTVGGSIIDAAAYDWTKDVVDAAEAQGKKDSSDNFTAGMDGTYTLFDKWGEAKGISEDGAFKSAKDAASEGHDAGRNAAAAHL</sequence>
<evidence type="ECO:0008006" key="4">
    <source>
        <dbReference type="Google" id="ProtNLM"/>
    </source>
</evidence>
<name>A0A7G7BJ54_9ACTN</name>
<accession>A0A7G7BJ54</accession>
<feature type="region of interest" description="Disordered" evidence="1">
    <location>
        <begin position="431"/>
        <end position="451"/>
    </location>
</feature>
<gene>
    <name evidence="2" type="ORF">F0344_12725</name>
</gene>
<keyword evidence="3" id="KW-1185">Reference proteome</keyword>
<evidence type="ECO:0000313" key="3">
    <source>
        <dbReference type="Proteomes" id="UP000515307"/>
    </source>
</evidence>
<dbReference type="AlphaFoldDB" id="A0A7G7BJ54"/>